<accession>A0A398CW33</accession>
<dbReference type="EMBL" id="QXIU01000227">
    <property type="protein sequence ID" value="RIE07586.1"/>
    <property type="molecule type" value="Genomic_DNA"/>
</dbReference>
<gene>
    <name evidence="1" type="ORF">SMC5_09375</name>
</gene>
<dbReference type="Proteomes" id="UP000266489">
    <property type="component" value="Unassembled WGS sequence"/>
</dbReference>
<proteinExistence type="predicted"/>
<organism evidence="1 2">
    <name type="scientific">Candidatus Cryosericum odellii</name>
    <dbReference type="NCBI Taxonomy" id="2290917"/>
    <lineage>
        <taxon>Bacteria</taxon>
        <taxon>Pseudomonadati</taxon>
        <taxon>Caldisericota/Cryosericota group</taxon>
        <taxon>Candidatus Cryosericota</taxon>
        <taxon>Candidatus Cryosericia</taxon>
        <taxon>Candidatus Cryosericales</taxon>
        <taxon>Candidatus Cryosericaceae</taxon>
        <taxon>Candidatus Cryosericum</taxon>
    </lineage>
</organism>
<protein>
    <submittedName>
        <fullName evidence="1">Uncharacterized protein</fullName>
    </submittedName>
</protein>
<evidence type="ECO:0000313" key="2">
    <source>
        <dbReference type="Proteomes" id="UP000266489"/>
    </source>
</evidence>
<dbReference type="AlphaFoldDB" id="A0A398CW33"/>
<reference evidence="1 2" key="1">
    <citation type="submission" date="2018-09" db="EMBL/GenBank/DDBJ databases">
        <title>Discovery and Ecogenomic Context for Candidatus Cryosericales, a Global Caldiserica Order Active in Thawing Permafrost.</title>
        <authorList>
            <person name="Martinez M.A."/>
            <person name="Woodcroft B.J."/>
            <person name="Ignacio Espinoza J.C."/>
            <person name="Zayed A."/>
            <person name="Singleton C.M."/>
            <person name="Boyd J."/>
            <person name="Li Y.-F."/>
            <person name="Purvine S."/>
            <person name="Maughan H."/>
            <person name="Hodgkins S.B."/>
            <person name="Anderson D."/>
            <person name="Sederholm M."/>
            <person name="Temperton B."/>
            <person name="Saleska S.R."/>
            <person name="Tyson G.W."/>
            <person name="Rich V.I."/>
        </authorList>
    </citation>
    <scope>NUCLEOTIDE SEQUENCE [LARGE SCALE GENOMIC DNA]</scope>
    <source>
        <strain evidence="1 2">SMC5</strain>
    </source>
</reference>
<dbReference type="RefSeq" id="WP_119120505.1">
    <property type="nucleotide sequence ID" value="NZ_QXIU01000227.1"/>
</dbReference>
<dbReference type="OrthoDB" id="9800945at2"/>
<evidence type="ECO:0000313" key="1">
    <source>
        <dbReference type="EMBL" id="RIE07586.1"/>
    </source>
</evidence>
<sequence>MKTPILVCETSLLLEPCELGGRHDVRVLVQIHWDNVRESLALRTIGTPPRTFDPTVWKGFVIQALRLAEPWIRDSYVHQVMWWPGDNQLPAGWFAMYCFPAGPRRVLLGVMRYLGTGGDVLPCIGSTCFCENPWWQQGGDYLNYLYHLKPGGERQAA</sequence>
<name>A0A398CW33_9BACT</name>
<comment type="caution">
    <text evidence="1">The sequence shown here is derived from an EMBL/GenBank/DDBJ whole genome shotgun (WGS) entry which is preliminary data.</text>
</comment>